<accession>A0A3N1NQM8</accession>
<dbReference type="InterPro" id="IPR043724">
    <property type="entry name" value="DUF5666"/>
</dbReference>
<feature type="domain" description="DUF5666" evidence="3">
    <location>
        <begin position="358"/>
        <end position="427"/>
    </location>
</feature>
<sequence length="568" mass="61255">MKHLKKSALATSIALALTGCGGGSSDSAPNANNPGGNNSSDKVISSGVITGFGSVYVNGVRYDTANAEIEFEGEGRMSEDDLRLGMRVEIEAEQDGDDRRATRVMFDKDLKGPVSSVSPNAEDPTQGTLVVLGQTVTVDANTVLSSDIADANMDGRIDLNDLDSSQGRVVVEVSGFPTEEGFIATRLERLNQNDDDSDDDDNEAEVKGVIANLDTTNGTFMIRDLLVHYDLSALDDDIEDGELSNGWFVEVEGEVQADGSLLASKIEREDDRWDDDDEREGEFEIEGIIQAVDTDSTPNSVTINGVVIPMADASALVSLVGVKVEIEGSFNAEGRLEIDTDDDGIKREWNNNVEISDRVETVGATSFTTRLGVTVTPTGLSRVEDDDEDDGDRLNPEDFMARLQAGDSIEARGYFAEDGTLTWTRIERDDDEDDQECSLRGPVDADSIDASAGTFTILGVTIDTASIVDDDAFGDDDDSILGRASFFTTLSGGAVIEAESDEDNAAACSDGLLIAEEVEFDWDDDVETTYDRDDDDDSDDDSDEDEDDDQDDDDQEDDDQDDDDSAES</sequence>
<protein>
    <recommendedName>
        <fullName evidence="3">DUF5666 domain-containing protein</fullName>
    </recommendedName>
</protein>
<feature type="region of interest" description="Disordered" evidence="1">
    <location>
        <begin position="518"/>
        <end position="568"/>
    </location>
</feature>
<dbReference type="OrthoDB" id="5622949at2"/>
<comment type="caution">
    <text evidence="4">The sequence shown here is derived from an EMBL/GenBank/DDBJ whole genome shotgun (WGS) entry which is preliminary data.</text>
</comment>
<gene>
    <name evidence="4" type="ORF">EDC38_2680</name>
</gene>
<keyword evidence="5" id="KW-1185">Reference proteome</keyword>
<evidence type="ECO:0000259" key="3">
    <source>
        <dbReference type="Pfam" id="PF18914"/>
    </source>
</evidence>
<evidence type="ECO:0000256" key="2">
    <source>
        <dbReference type="SAM" id="SignalP"/>
    </source>
</evidence>
<dbReference type="Pfam" id="PF18914">
    <property type="entry name" value="DUF5666"/>
    <property type="match status" value="4"/>
</dbReference>
<evidence type="ECO:0000256" key="1">
    <source>
        <dbReference type="SAM" id="MobiDB-lite"/>
    </source>
</evidence>
<evidence type="ECO:0000313" key="4">
    <source>
        <dbReference type="EMBL" id="ROQ18453.1"/>
    </source>
</evidence>
<dbReference type="Proteomes" id="UP000273643">
    <property type="component" value="Unassembled WGS sequence"/>
</dbReference>
<dbReference type="PROSITE" id="PS00018">
    <property type="entry name" value="EF_HAND_1"/>
    <property type="match status" value="1"/>
</dbReference>
<dbReference type="RefSeq" id="WP_123639082.1">
    <property type="nucleotide sequence ID" value="NZ_RJUK01000002.1"/>
</dbReference>
<name>A0A3N1NQM8_9GAMM</name>
<feature type="chain" id="PRO_5017988924" description="DUF5666 domain-containing protein" evidence="2">
    <location>
        <begin position="22"/>
        <end position="568"/>
    </location>
</feature>
<feature type="signal peptide" evidence="2">
    <location>
        <begin position="1"/>
        <end position="21"/>
    </location>
</feature>
<feature type="domain" description="DUF5666" evidence="3">
    <location>
        <begin position="207"/>
        <end position="267"/>
    </location>
</feature>
<feature type="domain" description="DUF5666" evidence="3">
    <location>
        <begin position="46"/>
        <end position="104"/>
    </location>
</feature>
<dbReference type="EMBL" id="RJUK01000002">
    <property type="protein sequence ID" value="ROQ18453.1"/>
    <property type="molecule type" value="Genomic_DNA"/>
</dbReference>
<proteinExistence type="predicted"/>
<evidence type="ECO:0000313" key="5">
    <source>
        <dbReference type="Proteomes" id="UP000273643"/>
    </source>
</evidence>
<dbReference type="InterPro" id="IPR018247">
    <property type="entry name" value="EF_Hand_1_Ca_BS"/>
</dbReference>
<dbReference type="AlphaFoldDB" id="A0A3N1NQM8"/>
<organism evidence="4 5">
    <name type="scientific">Marinimicrobium koreense</name>
    <dbReference type="NCBI Taxonomy" id="306545"/>
    <lineage>
        <taxon>Bacteria</taxon>
        <taxon>Pseudomonadati</taxon>
        <taxon>Pseudomonadota</taxon>
        <taxon>Gammaproteobacteria</taxon>
        <taxon>Cellvibrionales</taxon>
        <taxon>Cellvibrionaceae</taxon>
        <taxon>Marinimicrobium</taxon>
    </lineage>
</organism>
<dbReference type="PROSITE" id="PS51257">
    <property type="entry name" value="PROKAR_LIPOPROTEIN"/>
    <property type="match status" value="1"/>
</dbReference>
<feature type="domain" description="DUF5666" evidence="3">
    <location>
        <begin position="111"/>
        <end position="188"/>
    </location>
</feature>
<reference evidence="4 5" key="1">
    <citation type="submission" date="2018-11" db="EMBL/GenBank/DDBJ databases">
        <title>Genomic Encyclopedia of Type Strains, Phase IV (KMG-IV): sequencing the most valuable type-strain genomes for metagenomic binning, comparative biology and taxonomic classification.</title>
        <authorList>
            <person name="Goeker M."/>
        </authorList>
    </citation>
    <scope>NUCLEOTIDE SEQUENCE [LARGE SCALE GENOMIC DNA]</scope>
    <source>
        <strain evidence="4 5">DSM 16974</strain>
    </source>
</reference>
<keyword evidence="2" id="KW-0732">Signal</keyword>